<accession>A0ABM7LV50</accession>
<dbReference type="Gene3D" id="1.25.40.10">
    <property type="entry name" value="Tetratricopeptide repeat domain"/>
    <property type="match status" value="3"/>
</dbReference>
<keyword evidence="8" id="KW-1185">Reference proteome</keyword>
<dbReference type="InterPro" id="IPR016032">
    <property type="entry name" value="Sig_transdc_resp-reg_C-effctor"/>
</dbReference>
<feature type="domain" description="OmpR/PhoB-type" evidence="6">
    <location>
        <begin position="1"/>
        <end position="89"/>
    </location>
</feature>
<dbReference type="InterPro" id="IPR027417">
    <property type="entry name" value="P-loop_NTPase"/>
</dbReference>
<dbReference type="SMART" id="SM00862">
    <property type="entry name" value="Trans_reg_C"/>
    <property type="match status" value="1"/>
</dbReference>
<dbReference type="PROSITE" id="PS51755">
    <property type="entry name" value="OMPR_PHOB"/>
    <property type="match status" value="1"/>
</dbReference>
<dbReference type="SMART" id="SM00028">
    <property type="entry name" value="TPR"/>
    <property type="match status" value="3"/>
</dbReference>
<reference evidence="7 8" key="1">
    <citation type="submission" date="2020-08" db="EMBL/GenBank/DDBJ databases">
        <title>Whole genome shotgun sequence of Actinoplanes ianthinogenes NBRC 13996.</title>
        <authorList>
            <person name="Komaki H."/>
            <person name="Tamura T."/>
        </authorList>
    </citation>
    <scope>NUCLEOTIDE SEQUENCE [LARGE SCALE GENOMIC DNA]</scope>
    <source>
        <strain evidence="7 8">NBRC 13996</strain>
    </source>
</reference>
<evidence type="ECO:0000256" key="4">
    <source>
        <dbReference type="ARBA" id="ARBA00023163"/>
    </source>
</evidence>
<dbReference type="Proteomes" id="UP000676967">
    <property type="component" value="Chromosome"/>
</dbReference>
<dbReference type="PANTHER" id="PTHR35807:SF1">
    <property type="entry name" value="TRANSCRIPTIONAL REGULATOR REDD"/>
    <property type="match status" value="1"/>
</dbReference>
<dbReference type="Pfam" id="PF13374">
    <property type="entry name" value="TPR_10"/>
    <property type="match status" value="2"/>
</dbReference>
<evidence type="ECO:0000256" key="5">
    <source>
        <dbReference type="PROSITE-ProRule" id="PRU01091"/>
    </source>
</evidence>
<proteinExistence type="inferred from homology"/>
<organism evidence="7 8">
    <name type="scientific">Actinoplanes ianthinogenes</name>
    <dbReference type="NCBI Taxonomy" id="122358"/>
    <lineage>
        <taxon>Bacteria</taxon>
        <taxon>Bacillati</taxon>
        <taxon>Actinomycetota</taxon>
        <taxon>Actinomycetes</taxon>
        <taxon>Micromonosporales</taxon>
        <taxon>Micromonosporaceae</taxon>
        <taxon>Actinoplanes</taxon>
    </lineage>
</organism>
<dbReference type="InterPro" id="IPR001867">
    <property type="entry name" value="OmpR/PhoB-type_DNA-bd"/>
</dbReference>
<evidence type="ECO:0000313" key="7">
    <source>
        <dbReference type="EMBL" id="BCJ43220.1"/>
    </source>
</evidence>
<dbReference type="SUPFAM" id="SSF52540">
    <property type="entry name" value="P-loop containing nucleoside triphosphate hydrolases"/>
    <property type="match status" value="1"/>
</dbReference>
<dbReference type="SUPFAM" id="SSF46894">
    <property type="entry name" value="C-terminal effector domain of the bipartite response regulators"/>
    <property type="match status" value="1"/>
</dbReference>
<dbReference type="InterPro" id="IPR005158">
    <property type="entry name" value="BTAD"/>
</dbReference>
<evidence type="ECO:0000313" key="8">
    <source>
        <dbReference type="Proteomes" id="UP000676967"/>
    </source>
</evidence>
<dbReference type="SUPFAM" id="SSF48452">
    <property type="entry name" value="TPR-like"/>
    <property type="match status" value="2"/>
</dbReference>
<sequence length="970" mass="106020">MRYRILGPLSVTVDGQPVAVTAGRDRIVLAMLLLDPNRIVVAGELVDALWGSAPPATARGQLQSCISRLRRMLPVGAILTDRAGYGIHVEPGELDAEVFAQAVEKARADADPAAYRRALALRRGPACAELDAPAIRQAAAVLDERYALAVEDWADLELAAGRERELTGELSALVERFPLRERMRGQLMLALARSGRQADALTEFRRARQLLADELGIEPGEELQERHRQILNGEISAGSGAEPAASGPVRCLPRTVGDFTGRREQIDRLLADRLTDDAGPRVAVIDGMAGSGKTTLALHLAALAGDRYPDAHLFVDLQGHSERDPVEPAAALHTLLRQLGLAVEEIPLEPMQRVARWRTEAARRRLLVVLDNAASSTQIADLLPTAPGSLALVTSRRRLAGLDGARVESLPVLSPDEAVALLEQIAGDRVRAEPAASAEVVRRCGLLPLAIRLAGARLAHRPRWRVADLLRRLSEAALPELAAEDRTVTGAFALTYGQLPAPLQRVFRLLGVYPGADFDALAVAALADLARDTAEDLLEDLLDVNLVDEPEPGVFRLHDLMREYAEMLAAELPAADRTAALTAVLDFQLHAAIATASASHRALLLSDLGQPVPSRPDLVVADPIARLERERPNLVALVEAATGTDYAWQIPRAAWQVLYFHGYTDDLRALQRIGLAAAEMSGNRAAIATSANYLASVYSRVGQDDQAEEHLRRSIRLREELGQIGAALVGYPNLAVIYLSQGRFAESLELLETARSRRRFTKHVSQSPLLAVLVDVLSVLGRPEEALYYARLRLLSTIENREDGGLAGTLLSLQRLRYRLGTLSAAAAHHYIDMALWVSTRIGYQSTTSDAHHNRARVLREEGRYDEAIREHRRAVEISVRLTDVRHQADFRHDYAVTLRRLGDRAGARAMFEQVVRVARAGGHPYWTARAQVGLADCLEPGDPEADRLRAQARETFERIGITEEIAAAY</sequence>
<keyword evidence="4" id="KW-0804">Transcription</keyword>
<name>A0ABM7LV50_9ACTN</name>
<dbReference type="CDD" id="cd15831">
    <property type="entry name" value="BTAD"/>
    <property type="match status" value="1"/>
</dbReference>
<gene>
    <name evidence="7" type="ORF">Aiant_38770</name>
</gene>
<dbReference type="SMART" id="SM01043">
    <property type="entry name" value="BTAD"/>
    <property type="match status" value="1"/>
</dbReference>
<dbReference type="Pfam" id="PF13424">
    <property type="entry name" value="TPR_12"/>
    <property type="match status" value="1"/>
</dbReference>
<evidence type="ECO:0000256" key="1">
    <source>
        <dbReference type="ARBA" id="ARBA00005820"/>
    </source>
</evidence>
<dbReference type="Gene3D" id="1.10.8.430">
    <property type="entry name" value="Helical domain of apoptotic protease-activating factors"/>
    <property type="match status" value="1"/>
</dbReference>
<feature type="DNA-binding region" description="OmpR/PhoB-type" evidence="5">
    <location>
        <begin position="1"/>
        <end position="89"/>
    </location>
</feature>
<evidence type="ECO:0000256" key="2">
    <source>
        <dbReference type="ARBA" id="ARBA00023015"/>
    </source>
</evidence>
<dbReference type="InterPro" id="IPR051677">
    <property type="entry name" value="AfsR-DnrI-RedD_regulator"/>
</dbReference>
<dbReference type="Gene3D" id="1.10.10.10">
    <property type="entry name" value="Winged helix-like DNA-binding domain superfamily/Winged helix DNA-binding domain"/>
    <property type="match status" value="2"/>
</dbReference>
<dbReference type="InterPro" id="IPR011990">
    <property type="entry name" value="TPR-like_helical_dom_sf"/>
</dbReference>
<dbReference type="EMBL" id="AP023356">
    <property type="protein sequence ID" value="BCJ43220.1"/>
    <property type="molecule type" value="Genomic_DNA"/>
</dbReference>
<dbReference type="InterPro" id="IPR019734">
    <property type="entry name" value="TPR_rpt"/>
</dbReference>
<dbReference type="InterPro" id="IPR042197">
    <property type="entry name" value="Apaf_helical"/>
</dbReference>
<evidence type="ECO:0000256" key="3">
    <source>
        <dbReference type="ARBA" id="ARBA00023125"/>
    </source>
</evidence>
<dbReference type="PANTHER" id="PTHR35807">
    <property type="entry name" value="TRANSCRIPTIONAL REGULATOR REDD-RELATED"/>
    <property type="match status" value="1"/>
</dbReference>
<protein>
    <submittedName>
        <fullName evidence="7">SARP family transcriptional regulator</fullName>
    </submittedName>
</protein>
<comment type="similarity">
    <text evidence="1">Belongs to the AfsR/DnrI/RedD regulatory family.</text>
</comment>
<evidence type="ECO:0000259" key="6">
    <source>
        <dbReference type="PROSITE" id="PS51755"/>
    </source>
</evidence>
<dbReference type="Pfam" id="PF03704">
    <property type="entry name" value="BTAD"/>
    <property type="match status" value="1"/>
</dbReference>
<dbReference type="Gene3D" id="3.40.50.300">
    <property type="entry name" value="P-loop containing nucleotide triphosphate hydrolases"/>
    <property type="match status" value="1"/>
</dbReference>
<dbReference type="PRINTS" id="PR00364">
    <property type="entry name" value="DISEASERSIST"/>
</dbReference>
<keyword evidence="2" id="KW-0805">Transcription regulation</keyword>
<dbReference type="InterPro" id="IPR036388">
    <property type="entry name" value="WH-like_DNA-bd_sf"/>
</dbReference>
<keyword evidence="3 5" id="KW-0238">DNA-binding</keyword>